<dbReference type="PANTHER" id="PTHR22838">
    <property type="entry name" value="WD REPEAT PROTEIN 26-RELATED"/>
    <property type="match status" value="1"/>
</dbReference>
<dbReference type="InterPro" id="IPR019775">
    <property type="entry name" value="WD40_repeat_CS"/>
</dbReference>
<feature type="compositionally biased region" description="Low complexity" evidence="4">
    <location>
        <begin position="75"/>
        <end position="95"/>
    </location>
</feature>
<dbReference type="GO" id="GO:1990841">
    <property type="term" value="F:promoter-specific chromatin binding"/>
    <property type="evidence" value="ECO:0007669"/>
    <property type="project" value="TreeGrafter"/>
</dbReference>
<dbReference type="PROSITE" id="PS50082">
    <property type="entry name" value="WD_REPEATS_2"/>
    <property type="match status" value="2"/>
</dbReference>
<dbReference type="GO" id="GO:0005634">
    <property type="term" value="C:nucleus"/>
    <property type="evidence" value="ECO:0007669"/>
    <property type="project" value="TreeGrafter"/>
</dbReference>
<dbReference type="Gene3D" id="2.130.10.10">
    <property type="entry name" value="YVTN repeat-like/Quinoprotein amine dehydrogenase"/>
    <property type="match status" value="2"/>
</dbReference>
<keyword evidence="1 3" id="KW-0853">WD repeat</keyword>
<dbReference type="AlphaFoldDB" id="A0A7R9K190"/>
<organism evidence="5">
    <name type="scientific">Timema genevievae</name>
    <name type="common">Walking stick</name>
    <dbReference type="NCBI Taxonomy" id="629358"/>
    <lineage>
        <taxon>Eukaryota</taxon>
        <taxon>Metazoa</taxon>
        <taxon>Ecdysozoa</taxon>
        <taxon>Arthropoda</taxon>
        <taxon>Hexapoda</taxon>
        <taxon>Insecta</taxon>
        <taxon>Pterygota</taxon>
        <taxon>Neoptera</taxon>
        <taxon>Polyneoptera</taxon>
        <taxon>Phasmatodea</taxon>
        <taxon>Timematodea</taxon>
        <taxon>Timematoidea</taxon>
        <taxon>Timematidae</taxon>
        <taxon>Timema</taxon>
    </lineage>
</organism>
<dbReference type="InterPro" id="IPR015943">
    <property type="entry name" value="WD40/YVTN_repeat-like_dom_sf"/>
</dbReference>
<reference evidence="5" key="1">
    <citation type="submission" date="2020-11" db="EMBL/GenBank/DDBJ databases">
        <authorList>
            <person name="Tran Van P."/>
        </authorList>
    </citation>
    <scope>NUCLEOTIDE SEQUENCE</scope>
</reference>
<proteinExistence type="predicted"/>
<feature type="repeat" description="WD" evidence="3">
    <location>
        <begin position="403"/>
        <end position="435"/>
    </location>
</feature>
<evidence type="ECO:0000313" key="5">
    <source>
        <dbReference type="EMBL" id="CAD7598299.1"/>
    </source>
</evidence>
<evidence type="ECO:0000256" key="1">
    <source>
        <dbReference type="ARBA" id="ARBA00022574"/>
    </source>
</evidence>
<dbReference type="PROSITE" id="PS00678">
    <property type="entry name" value="WD_REPEATS_1"/>
    <property type="match status" value="1"/>
</dbReference>
<dbReference type="Pfam" id="PF00400">
    <property type="entry name" value="WD40"/>
    <property type="match status" value="3"/>
</dbReference>
<evidence type="ECO:0008006" key="6">
    <source>
        <dbReference type="Google" id="ProtNLM"/>
    </source>
</evidence>
<evidence type="ECO:0000256" key="2">
    <source>
        <dbReference type="ARBA" id="ARBA00022737"/>
    </source>
</evidence>
<evidence type="ECO:0000256" key="4">
    <source>
        <dbReference type="SAM" id="MobiDB-lite"/>
    </source>
</evidence>
<keyword evidence="2" id="KW-0677">Repeat</keyword>
<name>A0A7R9K190_TIMGE</name>
<gene>
    <name evidence="5" type="ORF">TGEB3V08_LOCUS7012</name>
</gene>
<dbReference type="SUPFAM" id="SSF50978">
    <property type="entry name" value="WD40 repeat-like"/>
    <property type="match status" value="1"/>
</dbReference>
<accession>A0A7R9K190</accession>
<dbReference type="InterPro" id="IPR051350">
    <property type="entry name" value="WD_repeat-ST_regulator"/>
</dbReference>
<dbReference type="PANTHER" id="PTHR22838:SF4">
    <property type="entry name" value="WD REPEAT-CONTAINING PROTEIN 13"/>
    <property type="match status" value="1"/>
</dbReference>
<feature type="repeat" description="WD" evidence="3">
    <location>
        <begin position="189"/>
        <end position="230"/>
    </location>
</feature>
<protein>
    <recommendedName>
        <fullName evidence="6">WD repeat-containing protein 13</fullName>
    </recommendedName>
</protein>
<dbReference type="InterPro" id="IPR001680">
    <property type="entry name" value="WD40_rpt"/>
</dbReference>
<dbReference type="InterPro" id="IPR036322">
    <property type="entry name" value="WD40_repeat_dom_sf"/>
</dbReference>
<feature type="region of interest" description="Disordered" evidence="4">
    <location>
        <begin position="71"/>
        <end position="119"/>
    </location>
</feature>
<dbReference type="EMBL" id="OE842014">
    <property type="protein sequence ID" value="CAD7598299.1"/>
    <property type="molecule type" value="Genomic_DNA"/>
</dbReference>
<sequence length="444" mass="48954">MAVVWQQQVFALDARFNAHRAPNHPNFRTLYIRRRSQLLREHTKVEESAVRKQYLKVRSQLLQKRYGVSCDQGQSSRSMSIRSNSRISESPENSRFPAESKPVMTPNSEQGEVVPTKQADASRAIVGGTTIAENYAFVGVHHIFDQHTQAVTVVKFANNDRSRLCCASFDGTVSICNVTASPPVVDVVFRGHTKGVTACDWSVSNDLVVSCSLDGTICLWDVASRRCLRVVRDQVVGAELLSCVFQPANNNMVIVGNSCGMVEVLNVSTGIYPQGGTSKLGGRVLALACESSGHLVWAGNDKGTIISFLFDPETGRLNKGRRLNVSENCSITCISWRAWISREARDPMLLVNCAANVVYLLRVVDKEGALQVRRKFAILSGSEDSCVYFLDIERKGKPCVNTLQGHACPVLGVSFNYDESLLATSDYQGLVIVWKRERRTGGAM</sequence>
<evidence type="ECO:0000256" key="3">
    <source>
        <dbReference type="PROSITE-ProRule" id="PRU00221"/>
    </source>
</evidence>
<dbReference type="SMART" id="SM00320">
    <property type="entry name" value="WD40"/>
    <property type="match status" value="4"/>
</dbReference>
<dbReference type="PROSITE" id="PS50294">
    <property type="entry name" value="WD_REPEATS_REGION"/>
    <property type="match status" value="2"/>
</dbReference>